<dbReference type="InterPro" id="IPR023566">
    <property type="entry name" value="PPIase_Fpr3/Fpr4-like"/>
</dbReference>
<dbReference type="AlphaFoldDB" id="A0A0W4ZPX4"/>
<dbReference type="Gene3D" id="3.10.50.40">
    <property type="match status" value="1"/>
</dbReference>
<dbReference type="SUPFAM" id="SSF54534">
    <property type="entry name" value="FKBP-like"/>
    <property type="match status" value="1"/>
</dbReference>
<proteinExistence type="inferred from homology"/>
<keyword evidence="4 5" id="KW-0413">Isomerase</keyword>
<protein>
    <recommendedName>
        <fullName evidence="5">FK506-binding protein</fullName>
        <ecNumber evidence="5">5.2.1.8</ecNumber>
    </recommendedName>
</protein>
<dbReference type="InterPro" id="IPR046357">
    <property type="entry name" value="PPIase_dom_sf"/>
</dbReference>
<reference evidence="10" key="1">
    <citation type="journal article" date="2016" name="Nat. Commun.">
        <title>Genome analysis of three Pneumocystis species reveals adaptation mechanisms to life exclusively in mammalian hosts.</title>
        <authorList>
            <person name="Ma L."/>
            <person name="Chen Z."/>
            <person name="Huang D.W."/>
            <person name="Kutty G."/>
            <person name="Ishihara M."/>
            <person name="Wang H."/>
            <person name="Abouelleil A."/>
            <person name="Bishop L."/>
            <person name="Davey E."/>
            <person name="Deng R."/>
            <person name="Deng X."/>
            <person name="Fan L."/>
            <person name="Fantoni G."/>
            <person name="Fitzgerald M."/>
            <person name="Gogineni E."/>
            <person name="Goldberg J.M."/>
            <person name="Handley G."/>
            <person name="Hu X."/>
            <person name="Huber C."/>
            <person name="Jiao X."/>
            <person name="Jones K."/>
            <person name="Levin J.Z."/>
            <person name="Liu Y."/>
            <person name="Macdonald P."/>
            <person name="Melnikov A."/>
            <person name="Raley C."/>
            <person name="Sassi M."/>
            <person name="Sherman B.T."/>
            <person name="Song X."/>
            <person name="Sykes S."/>
            <person name="Tran B."/>
            <person name="Walsh L."/>
            <person name="Xia Y."/>
            <person name="Yang J."/>
            <person name="Young S."/>
            <person name="Zeng Q."/>
            <person name="Zheng X."/>
            <person name="Stephens R."/>
            <person name="Nusbaum C."/>
            <person name="Birren B.W."/>
            <person name="Azadi P."/>
            <person name="Lempicki R.A."/>
            <person name="Cuomo C.A."/>
            <person name="Kovacs J.A."/>
        </authorList>
    </citation>
    <scope>NUCLEOTIDE SEQUENCE [LARGE SCALE GENOMIC DNA]</scope>
    <source>
        <strain evidence="10">RU7</strain>
    </source>
</reference>
<feature type="compositionally biased region" description="Polar residues" evidence="7">
    <location>
        <begin position="230"/>
        <end position="254"/>
    </location>
</feature>
<dbReference type="Proteomes" id="UP000053447">
    <property type="component" value="Unassembled WGS sequence"/>
</dbReference>
<evidence type="ECO:0000256" key="6">
    <source>
        <dbReference type="PROSITE-ProRule" id="PRU00277"/>
    </source>
</evidence>
<dbReference type="EC" id="5.2.1.8" evidence="5"/>
<evidence type="ECO:0000256" key="1">
    <source>
        <dbReference type="ARBA" id="ARBA00000971"/>
    </source>
</evidence>
<sequence length="384" mass="41964">MVQAVALWGCKVNPGKRVPAYDDDDASGAFHLTMAAIDSSDKSSKLSTIKVIRRPKICDDDDENNHSGDVSESDLKELEVEFVLCTLKHGDQYQQSLNLTFSEDEEVFFTTSGDCPVYLTGNYVVPSDIDDDYDISSDELFDKYSEASDVNGSESDELDGDSPKIEELSSSESKISDSEKKISLSDDGSDLDNIISNDSAKKNIKKRPQDNSDLDMQKLSKKQLKKLKSTSAKFSQIQEKNKSNTSMKQDSLVSSDLHCPKPSVSFAKDIDQDSNKASKSRTLEGGVTVEDKVIGKGPQVKNGSKIGVRYIGKLLTGEQFDSNTKGQPFVFTLGKGWDIGIKGMALGGQRRIVVPSSMAYGKKSVSGIPANSDLVFDIKLVKMN</sequence>
<evidence type="ECO:0000259" key="8">
    <source>
        <dbReference type="PROSITE" id="PS50059"/>
    </source>
</evidence>
<dbReference type="STRING" id="1408657.A0A0W4ZPX4"/>
<evidence type="ECO:0000256" key="5">
    <source>
        <dbReference type="PIRNR" id="PIRNR001473"/>
    </source>
</evidence>
<dbReference type="EMBL" id="LFWA01000007">
    <property type="protein sequence ID" value="KTW30426.1"/>
    <property type="molecule type" value="Genomic_DNA"/>
</dbReference>
<dbReference type="GO" id="GO:0005730">
    <property type="term" value="C:nucleolus"/>
    <property type="evidence" value="ECO:0007669"/>
    <property type="project" value="TreeGrafter"/>
</dbReference>
<dbReference type="PANTHER" id="PTHR43811:SF19">
    <property type="entry name" value="39 KDA FK506-BINDING NUCLEAR PROTEIN"/>
    <property type="match status" value="1"/>
</dbReference>
<comment type="caution">
    <text evidence="9">The sequence shown here is derived from an EMBL/GenBank/DDBJ whole genome shotgun (WGS) entry which is preliminary data.</text>
</comment>
<dbReference type="InterPro" id="IPR041232">
    <property type="entry name" value="NPL"/>
</dbReference>
<dbReference type="PANTHER" id="PTHR43811">
    <property type="entry name" value="FKBP-TYPE PEPTIDYL-PROLYL CIS-TRANS ISOMERASE FKPA"/>
    <property type="match status" value="1"/>
</dbReference>
<dbReference type="RefSeq" id="XP_018229717.1">
    <property type="nucleotide sequence ID" value="XM_018373972.1"/>
</dbReference>
<name>A0A0W4ZPX4_PNEJ7</name>
<dbReference type="Pfam" id="PF17800">
    <property type="entry name" value="NPL"/>
    <property type="match status" value="1"/>
</dbReference>
<dbReference type="PROSITE" id="PS50059">
    <property type="entry name" value="FKBP_PPIASE"/>
    <property type="match status" value="1"/>
</dbReference>
<gene>
    <name evidence="9" type="ORF">T551_01709</name>
</gene>
<evidence type="ECO:0000256" key="7">
    <source>
        <dbReference type="SAM" id="MobiDB-lite"/>
    </source>
</evidence>
<evidence type="ECO:0000313" key="9">
    <source>
        <dbReference type="EMBL" id="KTW30426.1"/>
    </source>
</evidence>
<feature type="compositionally biased region" description="Basic and acidic residues" evidence="7">
    <location>
        <begin position="174"/>
        <end position="184"/>
    </location>
</feature>
<dbReference type="GO" id="GO:0000785">
    <property type="term" value="C:chromatin"/>
    <property type="evidence" value="ECO:0007669"/>
    <property type="project" value="TreeGrafter"/>
</dbReference>
<feature type="region of interest" description="Disordered" evidence="7">
    <location>
        <begin position="229"/>
        <end position="255"/>
    </location>
</feature>
<comment type="catalytic activity">
    <reaction evidence="1 5 6">
        <text>[protein]-peptidylproline (omega=180) = [protein]-peptidylproline (omega=0)</text>
        <dbReference type="Rhea" id="RHEA:16237"/>
        <dbReference type="Rhea" id="RHEA-COMP:10747"/>
        <dbReference type="Rhea" id="RHEA-COMP:10748"/>
        <dbReference type="ChEBI" id="CHEBI:83833"/>
        <dbReference type="ChEBI" id="CHEBI:83834"/>
        <dbReference type="EC" id="5.2.1.8"/>
    </reaction>
</comment>
<evidence type="ECO:0000256" key="3">
    <source>
        <dbReference type="ARBA" id="ARBA00023110"/>
    </source>
</evidence>
<accession>A0A0W4ZPX4</accession>
<dbReference type="InterPro" id="IPR036824">
    <property type="entry name" value="Nucleoplasmin_core_dom_sf"/>
</dbReference>
<dbReference type="VEuPathDB" id="FungiDB:T551_01709"/>
<keyword evidence="3 5" id="KW-0697">Rotamase</keyword>
<dbReference type="GO" id="GO:0003755">
    <property type="term" value="F:peptidyl-prolyl cis-trans isomerase activity"/>
    <property type="evidence" value="ECO:0007669"/>
    <property type="project" value="UniProtKB-KW"/>
</dbReference>
<evidence type="ECO:0000256" key="2">
    <source>
        <dbReference type="ARBA" id="ARBA00007838"/>
    </source>
</evidence>
<dbReference type="Gene3D" id="2.60.120.340">
    <property type="entry name" value="Nucleoplasmin core domain"/>
    <property type="match status" value="1"/>
</dbReference>
<dbReference type="InterPro" id="IPR001179">
    <property type="entry name" value="PPIase_FKBP_dom"/>
</dbReference>
<dbReference type="SUPFAM" id="SSF69203">
    <property type="entry name" value="Nucleoplasmin-like core domain"/>
    <property type="match status" value="1"/>
</dbReference>
<evidence type="ECO:0000256" key="4">
    <source>
        <dbReference type="ARBA" id="ARBA00023235"/>
    </source>
</evidence>
<dbReference type="GeneID" id="28940227"/>
<keyword evidence="10" id="KW-1185">Reference proteome</keyword>
<feature type="domain" description="PPIase FKBP-type" evidence="8">
    <location>
        <begin position="303"/>
        <end position="384"/>
    </location>
</feature>
<evidence type="ECO:0000313" key="10">
    <source>
        <dbReference type="Proteomes" id="UP000053447"/>
    </source>
</evidence>
<feature type="region of interest" description="Disordered" evidence="7">
    <location>
        <begin position="146"/>
        <end position="215"/>
    </location>
</feature>
<dbReference type="OrthoDB" id="77911at2759"/>
<dbReference type="PIRSF" id="PIRSF001473">
    <property type="entry name" value="FK506-bp_FPR3"/>
    <property type="match status" value="1"/>
</dbReference>
<comment type="similarity">
    <text evidence="2">Belongs to the FKBP-type PPIase family. FKBP3/4 subfamily.</text>
</comment>
<organism evidence="9 10">
    <name type="scientific">Pneumocystis jirovecii (strain RU7)</name>
    <name type="common">Human pneumocystis pneumonia agent</name>
    <dbReference type="NCBI Taxonomy" id="1408657"/>
    <lineage>
        <taxon>Eukaryota</taxon>
        <taxon>Fungi</taxon>
        <taxon>Dikarya</taxon>
        <taxon>Ascomycota</taxon>
        <taxon>Taphrinomycotina</taxon>
        <taxon>Pneumocystomycetes</taxon>
        <taxon>Pneumocystaceae</taxon>
        <taxon>Pneumocystis</taxon>
    </lineage>
</organism>
<dbReference type="Pfam" id="PF00254">
    <property type="entry name" value="FKBP_C"/>
    <property type="match status" value="1"/>
</dbReference>